<evidence type="ECO:0000256" key="1">
    <source>
        <dbReference type="SAM" id="Phobius"/>
    </source>
</evidence>
<feature type="transmembrane region" description="Helical" evidence="1">
    <location>
        <begin position="131"/>
        <end position="150"/>
    </location>
</feature>
<feature type="transmembrane region" description="Helical" evidence="1">
    <location>
        <begin position="25"/>
        <end position="44"/>
    </location>
</feature>
<dbReference type="AlphaFoldDB" id="A0A8T8DZQ4"/>
<dbReference type="RefSeq" id="WP_204747393.1">
    <property type="nucleotide sequence ID" value="NZ_CP069188.1"/>
</dbReference>
<keyword evidence="1" id="KW-0812">Transmembrane</keyword>
<name>A0A8T8DZQ4_9EURY</name>
<dbReference type="EMBL" id="CP069188">
    <property type="protein sequence ID" value="QRV14660.1"/>
    <property type="molecule type" value="Genomic_DNA"/>
</dbReference>
<protein>
    <submittedName>
        <fullName evidence="2">Uncharacterized protein</fullName>
    </submittedName>
</protein>
<keyword evidence="3" id="KW-1185">Reference proteome</keyword>
<gene>
    <name evidence="2" type="ORF">JMJ58_17275</name>
</gene>
<dbReference type="Proteomes" id="UP000637819">
    <property type="component" value="Chromosome"/>
</dbReference>
<accession>A0A8T8DZQ4</accession>
<evidence type="ECO:0000313" key="2">
    <source>
        <dbReference type="EMBL" id="QRV14660.1"/>
    </source>
</evidence>
<keyword evidence="1" id="KW-1133">Transmembrane helix</keyword>
<dbReference type="GeneID" id="62876913"/>
<sequence length="283" mass="32024">MSFLSAVRSKNYSDLLTFGRSKPRVLAIVAGETIFLEVSFLVASPPYLPVPVESSTALLLIGALALFLAIILYSLLSGLGYRTYSTKYHDPISILKCWIAYLAFSATLVYISYLFLVFPYSENIIPKPVDIGLGAIFSTSYAIVIVSTIYTEDRFSDDSTPKHEDITMFLSAADSLRHKPESEIIDQPDIFVKAGKNILRGLQVSDLEDTSKLAEELQDWLDTFENRELQGQKKMVGDLPDSNTRFDIWDERYEKFKDVREEIEKMDKPATHKVLLSIRSRKP</sequence>
<organism evidence="2 3">
    <name type="scientific">Haloterrigena salifodinae</name>
    <dbReference type="NCBI Taxonomy" id="2675099"/>
    <lineage>
        <taxon>Archaea</taxon>
        <taxon>Methanobacteriati</taxon>
        <taxon>Methanobacteriota</taxon>
        <taxon>Stenosarchaea group</taxon>
        <taxon>Halobacteria</taxon>
        <taxon>Halobacteriales</taxon>
        <taxon>Natrialbaceae</taxon>
        <taxon>Haloterrigena</taxon>
    </lineage>
</organism>
<feature type="transmembrane region" description="Helical" evidence="1">
    <location>
        <begin position="97"/>
        <end position="119"/>
    </location>
</feature>
<dbReference type="OrthoDB" id="350337at2157"/>
<reference evidence="2 3" key="1">
    <citation type="submission" date="2021-01" db="EMBL/GenBank/DDBJ databases">
        <title>Genome Sequence and Methylation Pattern of Haloterrigena salifodinae BOL5-1, An Extremely Halophilic Archaeon from a Bolivian Salt Mine.</title>
        <authorList>
            <person name="DasSarma P."/>
            <person name="Anton B.P."/>
            <person name="DasSarma S.L."/>
            <person name="von Ehrenheim H.A.L."/>
            <person name="Martinez F.L."/>
            <person name="Guzman D."/>
            <person name="Roberts R.J."/>
            <person name="DasSarma S."/>
        </authorList>
    </citation>
    <scope>NUCLEOTIDE SEQUENCE [LARGE SCALE GENOMIC DNA]</scope>
    <source>
        <strain evidence="2 3">BOL5-1</strain>
    </source>
</reference>
<feature type="transmembrane region" description="Helical" evidence="1">
    <location>
        <begin position="56"/>
        <end position="76"/>
    </location>
</feature>
<evidence type="ECO:0000313" key="3">
    <source>
        <dbReference type="Proteomes" id="UP000637819"/>
    </source>
</evidence>
<keyword evidence="1" id="KW-0472">Membrane</keyword>
<proteinExistence type="predicted"/>
<dbReference type="KEGG" id="hsal:JMJ58_17275"/>